<feature type="domain" description="Aminoglycoside phosphotransferase" evidence="1">
    <location>
        <begin position="24"/>
        <end position="167"/>
    </location>
</feature>
<evidence type="ECO:0000259" key="1">
    <source>
        <dbReference type="Pfam" id="PF01636"/>
    </source>
</evidence>
<dbReference type="PANTHER" id="PTHR43883:SF1">
    <property type="entry name" value="GLUCONOKINASE"/>
    <property type="match status" value="1"/>
</dbReference>
<dbReference type="Gene3D" id="3.90.1200.10">
    <property type="match status" value="1"/>
</dbReference>
<name>A0A418WFM2_9PROT</name>
<dbReference type="AlphaFoldDB" id="A0A418WFM2"/>
<dbReference type="InterPro" id="IPR002575">
    <property type="entry name" value="Aminoglycoside_PTrfase"/>
</dbReference>
<dbReference type="InterPro" id="IPR011009">
    <property type="entry name" value="Kinase-like_dom_sf"/>
</dbReference>
<dbReference type="InterPro" id="IPR052732">
    <property type="entry name" value="Cell-binding_unc_protein"/>
</dbReference>
<keyword evidence="3" id="KW-1185">Reference proteome</keyword>
<dbReference type="EMBL" id="QYUK01000011">
    <property type="protein sequence ID" value="RJF88780.1"/>
    <property type="molecule type" value="Genomic_DNA"/>
</dbReference>
<dbReference type="RefSeq" id="WP_119779604.1">
    <property type="nucleotide sequence ID" value="NZ_QYUK01000011.1"/>
</dbReference>
<dbReference type="Pfam" id="PF13671">
    <property type="entry name" value="AAA_33"/>
    <property type="match status" value="1"/>
</dbReference>
<evidence type="ECO:0000313" key="3">
    <source>
        <dbReference type="Proteomes" id="UP000284605"/>
    </source>
</evidence>
<dbReference type="Gene3D" id="3.40.50.300">
    <property type="entry name" value="P-loop containing nucleotide triphosphate hydrolases"/>
    <property type="match status" value="1"/>
</dbReference>
<dbReference type="SUPFAM" id="SSF52540">
    <property type="entry name" value="P-loop containing nucleoside triphosphate hydrolases"/>
    <property type="match status" value="1"/>
</dbReference>
<proteinExistence type="predicted"/>
<reference evidence="2 3" key="1">
    <citation type="submission" date="2018-09" db="EMBL/GenBank/DDBJ databases">
        <authorList>
            <person name="Zhu H."/>
        </authorList>
    </citation>
    <scope>NUCLEOTIDE SEQUENCE [LARGE SCALE GENOMIC DNA]</scope>
    <source>
        <strain evidence="2 3">K1W22B-8</strain>
    </source>
</reference>
<dbReference type="SUPFAM" id="SSF56112">
    <property type="entry name" value="Protein kinase-like (PK-like)"/>
    <property type="match status" value="1"/>
</dbReference>
<protein>
    <submittedName>
        <fullName evidence="2">Aminoglycoside phosphotransferase</fullName>
    </submittedName>
</protein>
<dbReference type="GO" id="GO:0016740">
    <property type="term" value="F:transferase activity"/>
    <property type="evidence" value="ECO:0007669"/>
    <property type="project" value="UniProtKB-KW"/>
</dbReference>
<dbReference type="InterPro" id="IPR027417">
    <property type="entry name" value="P-loop_NTPase"/>
</dbReference>
<gene>
    <name evidence="2" type="ORF">D3874_18790</name>
</gene>
<organism evidence="2 3">
    <name type="scientific">Oleomonas cavernae</name>
    <dbReference type="NCBI Taxonomy" id="2320859"/>
    <lineage>
        <taxon>Bacteria</taxon>
        <taxon>Pseudomonadati</taxon>
        <taxon>Pseudomonadota</taxon>
        <taxon>Alphaproteobacteria</taxon>
        <taxon>Acetobacterales</taxon>
        <taxon>Acetobacteraceae</taxon>
        <taxon>Oleomonas</taxon>
    </lineage>
</organism>
<dbReference type="Proteomes" id="UP000284605">
    <property type="component" value="Unassembled WGS sequence"/>
</dbReference>
<evidence type="ECO:0000313" key="2">
    <source>
        <dbReference type="EMBL" id="RJF88780.1"/>
    </source>
</evidence>
<sequence>MARFEQSGLFDQMARAGKLTAPLMTRLARRIAAFHASATVDHGGGGAARMATVLDLNRRSLQLAGVFSAAERERLATALQAALDAHAALLDARAGAGLVRRCHGDLHLRNICLIDDEPTLFDCLEFDEALATVDVLYDLAFLLMDLWHRGLGDLANIVFNRYLDQVDDQEGLALLPFFMAVRAAIRAQVAAGQVAENDDEATGLAAEARAYFALALDLLEPRPARLVAVGGLSGSGKSTVAAAIAPGIGPAPGARILSSDRIRKHLFGVSPETRLPAEAYRPEVSVTVYGAIGEAAAAVLHQGHGAVADAVFEHLAERTSIARVAADAAVAFDGLWLDAQPEVLVQRVSTRRGDPSDATPEVIMEQLRRSPAAIDWPRVKTDADREAVCATVRRVICQPGPATPG</sequence>
<keyword evidence="2" id="KW-0808">Transferase</keyword>
<dbReference type="Pfam" id="PF01636">
    <property type="entry name" value="APH"/>
    <property type="match status" value="1"/>
</dbReference>
<accession>A0A418WFM2</accession>
<dbReference type="PANTHER" id="PTHR43883">
    <property type="entry name" value="SLR0207 PROTEIN"/>
    <property type="match status" value="1"/>
</dbReference>
<comment type="caution">
    <text evidence="2">The sequence shown here is derived from an EMBL/GenBank/DDBJ whole genome shotgun (WGS) entry which is preliminary data.</text>
</comment>